<accession>A0A8E2IBP9</accession>
<proteinExistence type="predicted"/>
<organism evidence="2 3">
    <name type="scientific">Heyndrickxia oleronia</name>
    <dbReference type="NCBI Taxonomy" id="38875"/>
    <lineage>
        <taxon>Bacteria</taxon>
        <taxon>Bacillati</taxon>
        <taxon>Bacillota</taxon>
        <taxon>Bacilli</taxon>
        <taxon>Bacillales</taxon>
        <taxon>Bacillaceae</taxon>
        <taxon>Heyndrickxia</taxon>
    </lineage>
</organism>
<dbReference type="Gene3D" id="1.20.1170.10">
    <property type="match status" value="1"/>
</dbReference>
<dbReference type="PANTHER" id="PTHR35792:SF3">
    <property type="entry name" value="IG HYPOTHETICAL 17707"/>
    <property type="match status" value="1"/>
</dbReference>
<reference evidence="1" key="2">
    <citation type="submission" date="2023-03" db="EMBL/GenBank/DDBJ databases">
        <title>Bacterial isolates from washroom surfaces on a university campus.</title>
        <authorList>
            <person name="Holman D.B."/>
            <person name="Gzyl K.E."/>
            <person name="Taheri A.E."/>
        </authorList>
    </citation>
    <scope>NUCLEOTIDE SEQUENCE</scope>
    <source>
        <strain evidence="1">RD03</strain>
    </source>
</reference>
<evidence type="ECO:0000313" key="3">
    <source>
        <dbReference type="Proteomes" id="UP000189761"/>
    </source>
</evidence>
<dbReference type="AlphaFoldDB" id="A0A8E2IBP9"/>
<dbReference type="InterPro" id="IPR052928">
    <property type="entry name" value="Desiccation-related_membrane"/>
</dbReference>
<dbReference type="Proteomes" id="UP001159179">
    <property type="component" value="Unassembled WGS sequence"/>
</dbReference>
<dbReference type="EMBL" id="JAROYP010000015">
    <property type="protein sequence ID" value="MDH5163544.1"/>
    <property type="molecule type" value="Genomic_DNA"/>
</dbReference>
<comment type="caution">
    <text evidence="2">The sequence shown here is derived from an EMBL/GenBank/DDBJ whole genome shotgun (WGS) entry which is preliminary data.</text>
</comment>
<name>A0A8E2IBP9_9BACI</name>
<dbReference type="PANTHER" id="PTHR35792">
    <property type="entry name" value="GENERAL STRESS PROTEIN"/>
    <property type="match status" value="1"/>
</dbReference>
<dbReference type="Proteomes" id="UP000189761">
    <property type="component" value="Unassembled WGS sequence"/>
</dbReference>
<gene>
    <name evidence="2" type="ORF">BWZ43_10025</name>
    <name evidence="1" type="ORF">P5X88_21650</name>
</gene>
<evidence type="ECO:0000313" key="2">
    <source>
        <dbReference type="EMBL" id="OOP68488.1"/>
    </source>
</evidence>
<reference evidence="2 3" key="1">
    <citation type="submission" date="2017-01" db="EMBL/GenBank/DDBJ databases">
        <title>Draft genome sequence of Bacillus oleronius.</title>
        <authorList>
            <person name="Allam M."/>
        </authorList>
    </citation>
    <scope>NUCLEOTIDE SEQUENCE [LARGE SCALE GENOMIC DNA]</scope>
    <source>
        <strain evidence="2 3">DSM 9356</strain>
    </source>
</reference>
<dbReference type="Pfam" id="PF12732">
    <property type="entry name" value="YtxH"/>
    <property type="match status" value="1"/>
</dbReference>
<dbReference type="RefSeq" id="WP_058004742.1">
    <property type="nucleotide sequence ID" value="NZ_CP065424.1"/>
</dbReference>
<sequence>MDKKSLLFGLIVGGVAGSITALLSAPSSGKELRQQLTNSKDEWIATVKDMTKNANELKKSIHVLTTEGKEMAVQLITDVKSSISEWQNNIETNKENIYSEVQSLRDTIEQLESQIKKEKS</sequence>
<keyword evidence="3" id="KW-1185">Reference proteome</keyword>
<protein>
    <submittedName>
        <fullName evidence="1">YtxH domain-containing protein</fullName>
    </submittedName>
</protein>
<dbReference type="EMBL" id="MTLA01000105">
    <property type="protein sequence ID" value="OOP68488.1"/>
    <property type="molecule type" value="Genomic_DNA"/>
</dbReference>
<evidence type="ECO:0000313" key="1">
    <source>
        <dbReference type="EMBL" id="MDH5163544.1"/>
    </source>
</evidence>
<dbReference type="InterPro" id="IPR024623">
    <property type="entry name" value="YtxH"/>
</dbReference>